<sequence length="100" mass="10893">MTETVTGSCSSPKLVVSAAMTHGRLSAEAVEAALASYNDRTAGHGIHCTIDEFRRYAEIHHHLTAPYLHRHGYHHSWTDVRPWPEPAPGRADPTAGPISA</sequence>
<proteinExistence type="predicted"/>
<comment type="caution">
    <text evidence="1">The sequence shown here is derived from an EMBL/GenBank/DDBJ whole genome shotgun (WGS) entry which is preliminary data.</text>
</comment>
<dbReference type="Proteomes" id="UP000431401">
    <property type="component" value="Unassembled WGS sequence"/>
</dbReference>
<keyword evidence="2" id="KW-1185">Reference proteome</keyword>
<reference evidence="1 2" key="1">
    <citation type="submission" date="2019-10" db="EMBL/GenBank/DDBJ databases">
        <title>Nocardia macrotermitis sp. nov. and Nocardia aurantia sp. nov., isolated from the gut of fungus growing-termite Macrotermes natalensis.</title>
        <authorList>
            <person name="Benndorf R."/>
            <person name="Schwitalla J."/>
            <person name="Martin K."/>
            <person name="De Beer W."/>
            <person name="Kaster A.-K."/>
            <person name="Vollmers J."/>
            <person name="Poulsen M."/>
            <person name="Beemelmanns C."/>
        </authorList>
    </citation>
    <scope>NUCLEOTIDE SEQUENCE [LARGE SCALE GENOMIC DNA]</scope>
    <source>
        <strain evidence="1 2">RB56</strain>
    </source>
</reference>
<accession>A0A7K0DTM9</accession>
<gene>
    <name evidence="1" type="ORF">NRB56_44720</name>
</gene>
<dbReference type="OrthoDB" id="4553308at2"/>
<evidence type="ECO:0000313" key="1">
    <source>
        <dbReference type="EMBL" id="MQY28887.1"/>
    </source>
</evidence>
<organism evidence="1 2">
    <name type="scientific">Nocardia aurantia</name>
    <dbReference type="NCBI Taxonomy" id="2585199"/>
    <lineage>
        <taxon>Bacteria</taxon>
        <taxon>Bacillati</taxon>
        <taxon>Actinomycetota</taxon>
        <taxon>Actinomycetes</taxon>
        <taxon>Mycobacteriales</taxon>
        <taxon>Nocardiaceae</taxon>
        <taxon>Nocardia</taxon>
    </lineage>
</organism>
<protein>
    <submittedName>
        <fullName evidence="1">Uncharacterized protein</fullName>
    </submittedName>
</protein>
<dbReference type="AlphaFoldDB" id="A0A7K0DTM9"/>
<evidence type="ECO:0000313" key="2">
    <source>
        <dbReference type="Proteomes" id="UP000431401"/>
    </source>
</evidence>
<dbReference type="RefSeq" id="WP_153345315.1">
    <property type="nucleotide sequence ID" value="NZ_WEGI01000010.1"/>
</dbReference>
<dbReference type="EMBL" id="WEGI01000010">
    <property type="protein sequence ID" value="MQY28887.1"/>
    <property type="molecule type" value="Genomic_DNA"/>
</dbReference>
<name>A0A7K0DTM9_9NOCA</name>